<organism evidence="2 3">
    <name type="scientific">Nocardia coubleae</name>
    <dbReference type="NCBI Taxonomy" id="356147"/>
    <lineage>
        <taxon>Bacteria</taxon>
        <taxon>Bacillati</taxon>
        <taxon>Actinomycetota</taxon>
        <taxon>Actinomycetes</taxon>
        <taxon>Mycobacteriales</taxon>
        <taxon>Nocardiaceae</taxon>
        <taxon>Nocardia</taxon>
    </lineage>
</organism>
<dbReference type="EMBL" id="JAAXOM010000001">
    <property type="protein sequence ID" value="NKX86838.1"/>
    <property type="molecule type" value="Genomic_DNA"/>
</dbReference>
<evidence type="ECO:0000256" key="1">
    <source>
        <dbReference type="SAM" id="Phobius"/>
    </source>
</evidence>
<dbReference type="Pfam" id="PF10604">
    <property type="entry name" value="Polyketide_cyc2"/>
    <property type="match status" value="1"/>
</dbReference>
<keyword evidence="1" id="KW-1133">Transmembrane helix</keyword>
<dbReference type="InterPro" id="IPR019587">
    <property type="entry name" value="Polyketide_cyclase/dehydratase"/>
</dbReference>
<evidence type="ECO:0000313" key="2">
    <source>
        <dbReference type="EMBL" id="NKX86838.1"/>
    </source>
</evidence>
<dbReference type="SUPFAM" id="SSF55961">
    <property type="entry name" value="Bet v1-like"/>
    <property type="match status" value="1"/>
</dbReference>
<dbReference type="Proteomes" id="UP000572007">
    <property type="component" value="Unassembled WGS sequence"/>
</dbReference>
<protein>
    <recommendedName>
        <fullName evidence="4">SRPBCC family protein</fullName>
    </recommendedName>
</protein>
<keyword evidence="1" id="KW-0472">Membrane</keyword>
<sequence length="153" mass="16900">MIVARRAIRAPIESVFDWLADATNYPRALGIRHARLLAAGSHDRFGVRSRREVATLGGSFVEEIVEYRRPSRIRYTVLSSRPSLPHRGGTVVLAETAAGTEITWSIDLVFTTPLVGRLLTSVIAAAMGVGFRLILRAAERELTAVRTGPRHQR</sequence>
<gene>
    <name evidence="2" type="ORF">HGA10_05860</name>
</gene>
<evidence type="ECO:0000313" key="3">
    <source>
        <dbReference type="Proteomes" id="UP000572007"/>
    </source>
</evidence>
<evidence type="ECO:0008006" key="4">
    <source>
        <dbReference type="Google" id="ProtNLM"/>
    </source>
</evidence>
<accession>A0A846W2I6</accession>
<keyword evidence="1" id="KW-0812">Transmembrane</keyword>
<keyword evidence="3" id="KW-1185">Reference proteome</keyword>
<proteinExistence type="predicted"/>
<name>A0A846W2I6_9NOCA</name>
<dbReference type="RefSeq" id="WP_067639325.1">
    <property type="nucleotide sequence ID" value="NZ_JAAXOM010000001.1"/>
</dbReference>
<comment type="caution">
    <text evidence="2">The sequence shown here is derived from an EMBL/GenBank/DDBJ whole genome shotgun (WGS) entry which is preliminary data.</text>
</comment>
<dbReference type="InterPro" id="IPR023393">
    <property type="entry name" value="START-like_dom_sf"/>
</dbReference>
<dbReference type="Gene3D" id="3.30.530.20">
    <property type="match status" value="1"/>
</dbReference>
<dbReference type="AlphaFoldDB" id="A0A846W2I6"/>
<feature type="transmembrane region" description="Helical" evidence="1">
    <location>
        <begin position="114"/>
        <end position="135"/>
    </location>
</feature>
<reference evidence="2 3" key="1">
    <citation type="submission" date="2020-04" db="EMBL/GenBank/DDBJ databases">
        <title>MicrobeNet Type strains.</title>
        <authorList>
            <person name="Nicholson A.C."/>
        </authorList>
    </citation>
    <scope>NUCLEOTIDE SEQUENCE [LARGE SCALE GENOMIC DNA]</scope>
    <source>
        <strain evidence="2 3">DSM 44960</strain>
    </source>
</reference>